<dbReference type="Proteomes" id="UP000230775">
    <property type="component" value="Unassembled WGS sequence"/>
</dbReference>
<gene>
    <name evidence="2" type="ORF">COT64_02435</name>
</gene>
<comment type="caution">
    <text evidence="2">The sequence shown here is derived from an EMBL/GenBank/DDBJ whole genome shotgun (WGS) entry which is preliminary data.</text>
</comment>
<evidence type="ECO:0000256" key="1">
    <source>
        <dbReference type="SAM" id="MobiDB-lite"/>
    </source>
</evidence>
<protein>
    <submittedName>
        <fullName evidence="2">Uncharacterized protein</fullName>
    </submittedName>
</protein>
<organism evidence="2 3">
    <name type="scientific">Candidatus Shapirobacteria bacterium CG09_land_8_20_14_0_10_39_12</name>
    <dbReference type="NCBI Taxonomy" id="1974885"/>
    <lineage>
        <taxon>Bacteria</taxon>
        <taxon>Candidatus Shapironibacteriota</taxon>
    </lineage>
</organism>
<feature type="region of interest" description="Disordered" evidence="1">
    <location>
        <begin position="50"/>
        <end position="71"/>
    </location>
</feature>
<evidence type="ECO:0000313" key="3">
    <source>
        <dbReference type="Proteomes" id="UP000230775"/>
    </source>
</evidence>
<dbReference type="EMBL" id="PEZI01000050">
    <property type="protein sequence ID" value="PIS14475.1"/>
    <property type="molecule type" value="Genomic_DNA"/>
</dbReference>
<proteinExistence type="predicted"/>
<accession>A0A2H0WPD3</accession>
<sequence length="71" mass="7911">MLPIERFNRRLQRTQALLEEQLGGEDPYRTAKALSDLERVKKTLSWLPCPSSLATGTAGQASLAMSHGTRR</sequence>
<evidence type="ECO:0000313" key="2">
    <source>
        <dbReference type="EMBL" id="PIS14475.1"/>
    </source>
</evidence>
<dbReference type="AlphaFoldDB" id="A0A2H0WPD3"/>
<reference evidence="3" key="1">
    <citation type="submission" date="2017-09" db="EMBL/GenBank/DDBJ databases">
        <title>Depth-based differentiation of microbial function through sediment-hosted aquifers and enrichment of novel symbionts in the deep terrestrial subsurface.</title>
        <authorList>
            <person name="Probst A.J."/>
            <person name="Ladd B."/>
            <person name="Jarett J.K."/>
            <person name="Geller-Mcgrath D.E."/>
            <person name="Sieber C.M.K."/>
            <person name="Emerson J.B."/>
            <person name="Anantharaman K."/>
            <person name="Thomas B.C."/>
            <person name="Malmstrom R."/>
            <person name="Stieglmeier M."/>
            <person name="Klingl A."/>
            <person name="Woyke T."/>
            <person name="Ryan C.M."/>
            <person name="Banfield J.F."/>
        </authorList>
    </citation>
    <scope>NUCLEOTIDE SEQUENCE [LARGE SCALE GENOMIC DNA]</scope>
</reference>
<name>A0A2H0WPD3_9BACT</name>